<organism evidence="1">
    <name type="scientific">Culex pipiens</name>
    <name type="common">House mosquito</name>
    <dbReference type="NCBI Taxonomy" id="7175"/>
    <lineage>
        <taxon>Eukaryota</taxon>
        <taxon>Metazoa</taxon>
        <taxon>Ecdysozoa</taxon>
        <taxon>Arthropoda</taxon>
        <taxon>Hexapoda</taxon>
        <taxon>Insecta</taxon>
        <taxon>Pterygota</taxon>
        <taxon>Neoptera</taxon>
        <taxon>Endopterygota</taxon>
        <taxon>Diptera</taxon>
        <taxon>Nematocera</taxon>
        <taxon>Culicoidea</taxon>
        <taxon>Culicidae</taxon>
        <taxon>Culicinae</taxon>
        <taxon>Culicini</taxon>
        <taxon>Culex</taxon>
        <taxon>Culex</taxon>
    </lineage>
</organism>
<proteinExistence type="predicted"/>
<dbReference type="Pfam" id="PF07165">
    <property type="entry name" value="DUF1397"/>
    <property type="match status" value="1"/>
</dbReference>
<dbReference type="InterPro" id="IPR009832">
    <property type="entry name" value="DUF1397"/>
</dbReference>
<evidence type="ECO:0000313" key="1">
    <source>
        <dbReference type="EMBL" id="CAG6476777.1"/>
    </source>
</evidence>
<dbReference type="AlphaFoldDB" id="A0A8D8BJT6"/>
<sequence length="195" mass="22132">MDALDDMFVCYAVIPEHHQLNNENINPNDDSPNQRWITELQHCAATRTNFGEVKLELCPALQLSTECLEESLSKPGVSNSLNIATKLVESLPDVRRRICQKYQNRIEESKATEYLKKCGFGSILTCFKNLEDIWQAKLSSYTFVECQILNQARDCIHHHLSSCESPPELLNVLNQLHRNVITDTPCDGSENANDP</sequence>
<accession>A0A8D8BJT6</accession>
<dbReference type="EMBL" id="HBUE01079237">
    <property type="protein sequence ID" value="CAG6476777.1"/>
    <property type="molecule type" value="Transcribed_RNA"/>
</dbReference>
<protein>
    <submittedName>
        <fullName evidence="1">(northern house mosquito) hypothetical protein</fullName>
    </submittedName>
</protein>
<name>A0A8D8BJT6_CULPI</name>
<reference evidence="1" key="1">
    <citation type="submission" date="2021-05" db="EMBL/GenBank/DDBJ databases">
        <authorList>
            <person name="Alioto T."/>
            <person name="Alioto T."/>
            <person name="Gomez Garrido J."/>
        </authorList>
    </citation>
    <scope>NUCLEOTIDE SEQUENCE</scope>
</reference>